<feature type="transmembrane region" description="Helical" evidence="2">
    <location>
        <begin position="6"/>
        <end position="27"/>
    </location>
</feature>
<name>A0A7Y3TY03_9GAMM</name>
<evidence type="ECO:0000313" key="3">
    <source>
        <dbReference type="EMBL" id="NOG32297.1"/>
    </source>
</evidence>
<comment type="caution">
    <text evidence="3">The sequence shown here is derived from an EMBL/GenBank/DDBJ whole genome shotgun (WGS) entry which is preliminary data.</text>
</comment>
<protein>
    <submittedName>
        <fullName evidence="3">Uncharacterized protein</fullName>
    </submittedName>
</protein>
<accession>A0A7Y3TY03</accession>
<organism evidence="3 4">
    <name type="scientific">Vreelandella azerica</name>
    <dbReference type="NCBI Taxonomy" id="2732867"/>
    <lineage>
        <taxon>Bacteria</taxon>
        <taxon>Pseudomonadati</taxon>
        <taxon>Pseudomonadota</taxon>
        <taxon>Gammaproteobacteria</taxon>
        <taxon>Oceanospirillales</taxon>
        <taxon>Halomonadaceae</taxon>
        <taxon>Vreelandella</taxon>
    </lineage>
</organism>
<evidence type="ECO:0000256" key="2">
    <source>
        <dbReference type="SAM" id="Phobius"/>
    </source>
</evidence>
<dbReference type="Proteomes" id="UP000588806">
    <property type="component" value="Unassembled WGS sequence"/>
</dbReference>
<proteinExistence type="predicted"/>
<gene>
    <name evidence="3" type="ORF">HLB35_11985</name>
</gene>
<dbReference type="EMBL" id="JABFHI010000004">
    <property type="protein sequence ID" value="NOG32297.1"/>
    <property type="molecule type" value="Genomic_DNA"/>
</dbReference>
<dbReference type="AlphaFoldDB" id="A0A7Y3TY03"/>
<reference evidence="3 4" key="1">
    <citation type="submission" date="2020-05" db="EMBL/GenBank/DDBJ databases">
        <authorList>
            <person name="Ruan W."/>
            <person name="Jeon C.O."/>
            <person name="Chun B.H."/>
        </authorList>
    </citation>
    <scope>NUCLEOTIDE SEQUENCE [LARGE SCALE GENOMIC DNA]</scope>
    <source>
        <strain evidence="3 4">TBZ9</strain>
    </source>
</reference>
<keyword evidence="2" id="KW-0812">Transmembrane</keyword>
<keyword evidence="4" id="KW-1185">Reference proteome</keyword>
<keyword evidence="2" id="KW-1133">Transmembrane helix</keyword>
<sequence length="52" mass="5642">MLENVMPYVYGGIILLSVLCFGTVIWLGRSLRASEAPAPAEEEKDSQEAKAS</sequence>
<feature type="region of interest" description="Disordered" evidence="1">
    <location>
        <begin position="33"/>
        <end position="52"/>
    </location>
</feature>
<dbReference type="RefSeq" id="WP_216601502.1">
    <property type="nucleotide sequence ID" value="NZ_JABFHI010000004.1"/>
</dbReference>
<evidence type="ECO:0000256" key="1">
    <source>
        <dbReference type="SAM" id="MobiDB-lite"/>
    </source>
</evidence>
<reference evidence="3 4" key="2">
    <citation type="submission" date="2020-06" db="EMBL/GenBank/DDBJ databases">
        <title>Halomonas songnenensis sp. nov., a moderately halophilic bacterium isolated from saline and alkaline soils.</title>
        <authorList>
            <person name="Jiang J."/>
            <person name="Pan Y."/>
        </authorList>
    </citation>
    <scope>NUCLEOTIDE SEQUENCE [LARGE SCALE GENOMIC DNA]</scope>
    <source>
        <strain evidence="3 4">TBZ9</strain>
    </source>
</reference>
<keyword evidence="2" id="KW-0472">Membrane</keyword>
<evidence type="ECO:0000313" key="4">
    <source>
        <dbReference type="Proteomes" id="UP000588806"/>
    </source>
</evidence>